<dbReference type="RefSeq" id="YP_010082939.1">
    <property type="nucleotide sequence ID" value="NC_055035.1"/>
</dbReference>
<keyword evidence="2" id="KW-1185">Reference proteome</keyword>
<proteinExistence type="predicted"/>
<accession>A0A481W5Q8</accession>
<dbReference type="GeneID" id="65071947"/>
<organism evidence="1 2">
    <name type="scientific">Fusobacterium phage Fnu1</name>
    <dbReference type="NCBI Taxonomy" id="2530024"/>
    <lineage>
        <taxon>Viruses</taxon>
        <taxon>Duplodnaviria</taxon>
        <taxon>Heunggongvirae</taxon>
        <taxon>Uroviricota</taxon>
        <taxon>Caudoviricetes</taxon>
        <taxon>Latrobevirus</taxon>
        <taxon>Latrobevirus FNU1</taxon>
    </lineage>
</organism>
<reference evidence="1 2" key="1">
    <citation type="submission" date="2019-02" db="EMBL/GenBank/DDBJ databases">
        <title>Genomic, morphological and functional characterisation of novel bacteriophage Fnu1 capable of disrupt Fusobacterium nucleatum biofilm.</title>
        <authorList>
            <person name="Kabwe M."/>
            <person name="Brown T.L."/>
            <person name="Dashper S."/>
            <person name="Speirs L."/>
            <person name="Ku H."/>
            <person name="Petrovski S."/>
            <person name="Chan H.T."/>
            <person name="Lock P."/>
            <person name="Tucci J."/>
        </authorList>
    </citation>
    <scope>NUCLEOTIDE SEQUENCE [LARGE SCALE GENOMIC DNA]</scope>
</reference>
<dbReference type="EMBL" id="MK554696">
    <property type="protein sequence ID" value="QBJ04199.1"/>
    <property type="molecule type" value="Genomic_DNA"/>
</dbReference>
<sequence>MKKAKETDYQFMCRQIDKCIEELQDLKSIQTIPYGALYTQERIKGNIYKSKIKRVRQTINAWLKQVELDEWKLKELGLIEDENTN</sequence>
<dbReference type="Proteomes" id="UP000292160">
    <property type="component" value="Segment"/>
</dbReference>
<name>A0A481W5Q8_9CAUD</name>
<evidence type="ECO:0000313" key="1">
    <source>
        <dbReference type="EMBL" id="QBJ04199.1"/>
    </source>
</evidence>
<evidence type="ECO:0000313" key="2">
    <source>
        <dbReference type="Proteomes" id="UP000292160"/>
    </source>
</evidence>
<dbReference type="KEGG" id="vg:65071947"/>
<protein>
    <submittedName>
        <fullName evidence="1">Uncharacterized protein</fullName>
    </submittedName>
</protein>